<protein>
    <recommendedName>
        <fullName evidence="3">F-box domain-containing protein</fullName>
    </recommendedName>
</protein>
<dbReference type="AlphaFoldDB" id="A0A8H3LWW6"/>
<dbReference type="OrthoDB" id="660555at2759"/>
<proteinExistence type="predicted"/>
<organism evidence="1 2">
    <name type="scientific">Rhizophagus clarus</name>
    <dbReference type="NCBI Taxonomy" id="94130"/>
    <lineage>
        <taxon>Eukaryota</taxon>
        <taxon>Fungi</taxon>
        <taxon>Fungi incertae sedis</taxon>
        <taxon>Mucoromycota</taxon>
        <taxon>Glomeromycotina</taxon>
        <taxon>Glomeromycetes</taxon>
        <taxon>Glomerales</taxon>
        <taxon>Glomeraceae</taxon>
        <taxon>Rhizophagus</taxon>
    </lineage>
</organism>
<comment type="caution">
    <text evidence="1">The sequence shown here is derived from an EMBL/GenBank/DDBJ whole genome shotgun (WGS) entry which is preliminary data.</text>
</comment>
<gene>
    <name evidence="1" type="ORF">RCL2_002016600</name>
</gene>
<dbReference type="EMBL" id="BLAL01000228">
    <property type="protein sequence ID" value="GES93420.1"/>
    <property type="molecule type" value="Genomic_DNA"/>
</dbReference>
<sequence length="563" mass="67380">MTCSKLFLGDLPELINKIMQYFRYDYKTLHSCILVNRLWCRLAIPLLWEDPFKYKVSENCHFIEIILRNLNDDDKTKLNEYVIIDNDSFHSNTLFNYPSFIQHLITYRIFHSVEKWVTSITTKKRSPSSYFIQKENLSNYRISNFEKLIYRSLFLIFTENEMNLHSFDITLKDNEIKIFDKIFELILQKPNFIYNIKNLKFCVNRTTENMTKFLELVHFNCKSISSLYFRFLPLYISDYNSIIEKGLSRIINSQENLRKISFVNSSYSLYDPLSSLKHPNCSNTLNTIIFYMVDFENITVLNEVFNQLNVLESIHIVHCCHLDSKFIQQINNIHKPFKLKSLFLKYCNLQIESLKYLIQISGNYLENIGIKSSGSNELQQILPSIIKYCSKIKFLGPIRLDNQNIYLLFDLIKNIAQNLNYLTINLKDSYNGYDKGHFSSIILRNLGQNLPFKLEYLNLRLVFNTSDLELFLRNSQNTFIKKLLIFNYIENNNRESIFPYIKEYIMKRKRVKYLAIIERFNEKNEDLFSLKDKVKEFQLYDIQILNYYHLIIYNHDYVVEETY</sequence>
<reference evidence="1" key="1">
    <citation type="submission" date="2019-10" db="EMBL/GenBank/DDBJ databases">
        <title>Conservation and host-specific expression of non-tandemly repeated heterogenous ribosome RNA gene in arbuscular mycorrhizal fungi.</title>
        <authorList>
            <person name="Maeda T."/>
            <person name="Kobayashi Y."/>
            <person name="Nakagawa T."/>
            <person name="Ezawa T."/>
            <person name="Yamaguchi K."/>
            <person name="Bino T."/>
            <person name="Nishimoto Y."/>
            <person name="Shigenobu S."/>
            <person name="Kawaguchi M."/>
        </authorList>
    </citation>
    <scope>NUCLEOTIDE SEQUENCE</scope>
    <source>
        <strain evidence="1">HR1</strain>
    </source>
</reference>
<evidence type="ECO:0008006" key="3">
    <source>
        <dbReference type="Google" id="ProtNLM"/>
    </source>
</evidence>
<evidence type="ECO:0000313" key="1">
    <source>
        <dbReference type="EMBL" id="GES93420.1"/>
    </source>
</evidence>
<evidence type="ECO:0000313" key="2">
    <source>
        <dbReference type="Proteomes" id="UP000615446"/>
    </source>
</evidence>
<dbReference type="Proteomes" id="UP000615446">
    <property type="component" value="Unassembled WGS sequence"/>
</dbReference>
<accession>A0A8H3LWW6</accession>
<name>A0A8H3LWW6_9GLOM</name>